<reference evidence="7 8" key="1">
    <citation type="submission" date="2019-07" db="EMBL/GenBank/DDBJ databases">
        <title>Complete Genome Sequence and Methylome Analysis of Nocardia otitidis-caviarum NEB252.</title>
        <authorList>
            <person name="Fomenkov A."/>
            <person name="Anton B.P."/>
            <person name="Vincze T."/>
            <person name="Roberts R.J."/>
        </authorList>
    </citation>
    <scope>NUCLEOTIDE SEQUENCE [LARGE SCALE GENOMIC DNA]</scope>
    <source>
        <strain evidence="7 8">NEB252</strain>
    </source>
</reference>
<dbReference type="InterPro" id="IPR009057">
    <property type="entry name" value="Homeodomain-like_sf"/>
</dbReference>
<evidence type="ECO:0000313" key="7">
    <source>
        <dbReference type="EMBL" id="QDP81738.1"/>
    </source>
</evidence>
<evidence type="ECO:0000313" key="8">
    <source>
        <dbReference type="Proteomes" id="UP000317039"/>
    </source>
</evidence>
<dbReference type="InterPro" id="IPR037923">
    <property type="entry name" value="HTH-like"/>
</dbReference>
<dbReference type="Pfam" id="PF12833">
    <property type="entry name" value="HTH_18"/>
    <property type="match status" value="1"/>
</dbReference>
<dbReference type="GO" id="GO:0003700">
    <property type="term" value="F:DNA-binding transcription factor activity"/>
    <property type="evidence" value="ECO:0007669"/>
    <property type="project" value="InterPro"/>
</dbReference>
<dbReference type="InterPro" id="IPR018060">
    <property type="entry name" value="HTH_AraC"/>
</dbReference>
<dbReference type="PROSITE" id="PS00041">
    <property type="entry name" value="HTH_ARAC_FAMILY_1"/>
    <property type="match status" value="1"/>
</dbReference>
<feature type="region of interest" description="Disordered" evidence="5">
    <location>
        <begin position="1"/>
        <end position="25"/>
    </location>
</feature>
<dbReference type="SMART" id="SM00342">
    <property type="entry name" value="HTH_ARAC"/>
    <property type="match status" value="1"/>
</dbReference>
<dbReference type="Pfam" id="PF14525">
    <property type="entry name" value="AraC_binding_2"/>
    <property type="match status" value="1"/>
</dbReference>
<sequence length="346" mass="38572">MRSSRVDLPCRHHRARSDRRRRERQTVTSWVPDIREVEIRSGAEVSSGEAFQRWEAHMSETYFPLAVSPTAPHHFHGWISHGRYGGVELSAVGSTPQRVRRTARAVADAEEEYLLAGIFVRGQGRLHQGDRVAELRPGMMVLYGSGERYHWEIEGRWEKAVVQVPLSRLREHSGITLDEVPTVVALPGNSATGVVARYFQGLAGIQRTDPDQAAVLAAPAMDMLVSAVTLAAGSERSTPDAFARERVLDYMRAHRTDPGLTVDRIAQGCLMSRRTLYRVFDEIEGGPAAVLRRMRVDYACELLTKSALPIAAVARASGFLTERHFYRAFRLEKGVTPAAFRVSDLA</sequence>
<proteinExistence type="predicted"/>
<evidence type="ECO:0000256" key="2">
    <source>
        <dbReference type="ARBA" id="ARBA00023125"/>
    </source>
</evidence>
<evidence type="ECO:0000256" key="4">
    <source>
        <dbReference type="ARBA" id="ARBA00023163"/>
    </source>
</evidence>
<dbReference type="KEGG" id="nod:FOH10_26460"/>
<keyword evidence="3" id="KW-0010">Activator</keyword>
<dbReference type="InterPro" id="IPR035418">
    <property type="entry name" value="AraC-bd_2"/>
</dbReference>
<accession>A0A516NS55</accession>
<dbReference type="GO" id="GO:0043565">
    <property type="term" value="F:sequence-specific DNA binding"/>
    <property type="evidence" value="ECO:0007669"/>
    <property type="project" value="InterPro"/>
</dbReference>
<keyword evidence="4" id="KW-0804">Transcription</keyword>
<evidence type="ECO:0000256" key="5">
    <source>
        <dbReference type="SAM" id="MobiDB-lite"/>
    </source>
</evidence>
<dbReference type="PROSITE" id="PS01124">
    <property type="entry name" value="HTH_ARAC_FAMILY_2"/>
    <property type="match status" value="1"/>
</dbReference>
<evidence type="ECO:0000259" key="6">
    <source>
        <dbReference type="PROSITE" id="PS01124"/>
    </source>
</evidence>
<evidence type="ECO:0000256" key="1">
    <source>
        <dbReference type="ARBA" id="ARBA00023015"/>
    </source>
</evidence>
<gene>
    <name evidence="7" type="ORF">FOH10_26460</name>
</gene>
<dbReference type="AlphaFoldDB" id="A0A516NS55"/>
<keyword evidence="2" id="KW-0238">DNA-binding</keyword>
<organism evidence="7 8">
    <name type="scientific">Nocardia otitidiscaviarum</name>
    <dbReference type="NCBI Taxonomy" id="1823"/>
    <lineage>
        <taxon>Bacteria</taxon>
        <taxon>Bacillati</taxon>
        <taxon>Actinomycetota</taxon>
        <taxon>Actinomycetes</taxon>
        <taxon>Mycobacteriales</taxon>
        <taxon>Nocardiaceae</taxon>
        <taxon>Nocardia</taxon>
    </lineage>
</organism>
<dbReference type="Proteomes" id="UP000317039">
    <property type="component" value="Chromosome"/>
</dbReference>
<dbReference type="SUPFAM" id="SSF46689">
    <property type="entry name" value="Homeodomain-like"/>
    <property type="match status" value="1"/>
</dbReference>
<evidence type="ECO:0000256" key="3">
    <source>
        <dbReference type="ARBA" id="ARBA00023159"/>
    </source>
</evidence>
<dbReference type="SUPFAM" id="SSF51215">
    <property type="entry name" value="Regulatory protein AraC"/>
    <property type="match status" value="1"/>
</dbReference>
<dbReference type="PANTHER" id="PTHR46796">
    <property type="entry name" value="HTH-TYPE TRANSCRIPTIONAL ACTIVATOR RHAS-RELATED"/>
    <property type="match status" value="1"/>
</dbReference>
<protein>
    <submittedName>
        <fullName evidence="7">Helix-turn-helix domain-containing protein</fullName>
    </submittedName>
</protein>
<feature type="compositionally biased region" description="Basic and acidic residues" evidence="5">
    <location>
        <begin position="1"/>
        <end position="10"/>
    </location>
</feature>
<dbReference type="PANTHER" id="PTHR46796:SF6">
    <property type="entry name" value="ARAC SUBFAMILY"/>
    <property type="match status" value="1"/>
</dbReference>
<dbReference type="EMBL" id="CP041695">
    <property type="protein sequence ID" value="QDP81738.1"/>
    <property type="molecule type" value="Genomic_DNA"/>
</dbReference>
<feature type="compositionally biased region" description="Basic residues" evidence="5">
    <location>
        <begin position="11"/>
        <end position="23"/>
    </location>
</feature>
<feature type="domain" description="HTH araC/xylS-type" evidence="6">
    <location>
        <begin position="245"/>
        <end position="343"/>
    </location>
</feature>
<name>A0A516NS55_9NOCA</name>
<keyword evidence="1" id="KW-0805">Transcription regulation</keyword>
<dbReference type="InterPro" id="IPR050204">
    <property type="entry name" value="AraC_XylS_family_regulators"/>
</dbReference>
<dbReference type="InterPro" id="IPR018062">
    <property type="entry name" value="HTH_AraC-typ_CS"/>
</dbReference>
<dbReference type="Gene3D" id="1.10.10.60">
    <property type="entry name" value="Homeodomain-like"/>
    <property type="match status" value="1"/>
</dbReference>